<feature type="transmembrane region" description="Helical" evidence="1">
    <location>
        <begin position="450"/>
        <end position="470"/>
    </location>
</feature>
<sequence length="521" mass="57587">MEETLRKSMAWLHTWAGVVLGSVLFAVFWMGTLSVFDREIDRWMMPATRLAPASAPISLDAVARAVLPEVPAGASQWRVDLPTQRTPVLRFTYKAADVEPAPRQLDPQRLAFLPEQGTLGGSGFFFPFHYGLHLQWMETGKWIVGVAAMGMLLLLVSGVIIHRKIFSQFFTFRPRKSLQRSSLDLHNLVGVLGLPFHFIITLSGMVIFMMIYFPQAYTGVYGEGKAAKAAFFADAYGKYSRPRANAPGTLASLDAMADIARREWGGTQPGSQPYFVRVWHPGDANSYVELRRSYAREVTMNVDQIFFDAASGEVLHRFQAAPVMSAQRFISGIHFIQFEHWTLRWLYFLAGLAGCVLIATGFLFWLEARRARHAAKRLAGVRVVEGLTVGSVTGIVIATLAFMAANRLLPPAQGLDGQARAALEVWTFYVVWVASFGHAWWHGRAAWRGQAWAICLLAVVCVLLNAVTTGDHPLRALASGNWAVAGVDMLLLALAMLAAWGARRLGVEPARGDARQAEVRA</sequence>
<feature type="transmembrane region" description="Helical" evidence="1">
    <location>
        <begin position="110"/>
        <end position="130"/>
    </location>
</feature>
<accession>A0A2S2DES7</accession>
<evidence type="ECO:0000256" key="1">
    <source>
        <dbReference type="SAM" id="Phobius"/>
    </source>
</evidence>
<evidence type="ECO:0000313" key="2">
    <source>
        <dbReference type="EMBL" id="AWL03848.1"/>
    </source>
</evidence>
<organism evidence="2 3">
    <name type="scientific">Massilia oculi</name>
    <dbReference type="NCBI Taxonomy" id="945844"/>
    <lineage>
        <taxon>Bacteria</taxon>
        <taxon>Pseudomonadati</taxon>
        <taxon>Pseudomonadota</taxon>
        <taxon>Betaproteobacteria</taxon>
        <taxon>Burkholderiales</taxon>
        <taxon>Oxalobacteraceae</taxon>
        <taxon>Telluria group</taxon>
        <taxon>Massilia</taxon>
    </lineage>
</organism>
<feature type="transmembrane region" description="Helical" evidence="1">
    <location>
        <begin position="387"/>
        <end position="405"/>
    </location>
</feature>
<dbReference type="RefSeq" id="WP_109344243.1">
    <property type="nucleotide sequence ID" value="NZ_CP029343.1"/>
</dbReference>
<feature type="transmembrane region" description="Helical" evidence="1">
    <location>
        <begin position="187"/>
        <end position="213"/>
    </location>
</feature>
<name>A0A2S2DES7_9BURK</name>
<dbReference type="KEGG" id="mtim:DIR46_04935"/>
<dbReference type="Proteomes" id="UP000245820">
    <property type="component" value="Chromosome"/>
</dbReference>
<feature type="transmembrane region" description="Helical" evidence="1">
    <location>
        <begin position="482"/>
        <end position="502"/>
    </location>
</feature>
<reference evidence="2 3" key="1">
    <citation type="submission" date="2018-05" db="EMBL/GenBank/DDBJ databases">
        <title>Complete genome sequence of Massilia oculi sp. nov. CCUG 43427T (=DSM 26321T), the type strain of M. oculi, and comparison with genome sequences of other Massilia strains.</title>
        <authorList>
            <person name="Zhu B."/>
        </authorList>
    </citation>
    <scope>NUCLEOTIDE SEQUENCE [LARGE SCALE GENOMIC DNA]</scope>
    <source>
        <strain evidence="2 3">CCUG 43427</strain>
    </source>
</reference>
<feature type="transmembrane region" description="Helical" evidence="1">
    <location>
        <begin position="12"/>
        <end position="36"/>
    </location>
</feature>
<keyword evidence="3" id="KW-1185">Reference proteome</keyword>
<dbReference type="Pfam" id="PF03929">
    <property type="entry name" value="PepSY_TM"/>
    <property type="match status" value="1"/>
</dbReference>
<proteinExistence type="predicted"/>
<feature type="transmembrane region" description="Helical" evidence="1">
    <location>
        <begin position="142"/>
        <end position="166"/>
    </location>
</feature>
<evidence type="ECO:0000313" key="3">
    <source>
        <dbReference type="Proteomes" id="UP000245820"/>
    </source>
</evidence>
<dbReference type="OrthoDB" id="9776609at2"/>
<gene>
    <name evidence="2" type="ORF">DIR46_04935</name>
</gene>
<feature type="transmembrane region" description="Helical" evidence="1">
    <location>
        <begin position="425"/>
        <end position="443"/>
    </location>
</feature>
<dbReference type="PANTHER" id="PTHR34219">
    <property type="entry name" value="IRON-REGULATED INNER MEMBRANE PROTEIN-RELATED"/>
    <property type="match status" value="1"/>
</dbReference>
<dbReference type="EMBL" id="CP029343">
    <property type="protein sequence ID" value="AWL03848.1"/>
    <property type="molecule type" value="Genomic_DNA"/>
</dbReference>
<keyword evidence="1" id="KW-0472">Membrane</keyword>
<dbReference type="AlphaFoldDB" id="A0A2S2DES7"/>
<feature type="transmembrane region" description="Helical" evidence="1">
    <location>
        <begin position="345"/>
        <end position="366"/>
    </location>
</feature>
<dbReference type="InterPro" id="IPR005625">
    <property type="entry name" value="PepSY-ass_TM"/>
</dbReference>
<protein>
    <submittedName>
        <fullName evidence="2">PepSY domain-containing protein</fullName>
    </submittedName>
</protein>
<keyword evidence="1" id="KW-1133">Transmembrane helix</keyword>
<dbReference type="PANTHER" id="PTHR34219:SF4">
    <property type="entry name" value="PEPSY DOMAIN-CONTAINING PROTEIN"/>
    <property type="match status" value="1"/>
</dbReference>
<keyword evidence="1" id="KW-0812">Transmembrane</keyword>